<feature type="compositionally biased region" description="Low complexity" evidence="4">
    <location>
        <begin position="504"/>
        <end position="549"/>
    </location>
</feature>
<accession>A0AAT9JFX9</accession>
<dbReference type="Gene3D" id="2.40.10.10">
    <property type="entry name" value="Trypsin-like serine proteases"/>
    <property type="match status" value="1"/>
</dbReference>
<dbReference type="InterPro" id="IPR009003">
    <property type="entry name" value="Peptidase_S1_PA"/>
</dbReference>
<keyword evidence="1" id="KW-0645">Protease</keyword>
<keyword evidence="2" id="KW-0378">Hydrolase</keyword>
<keyword evidence="3" id="KW-0175">Coiled coil</keyword>
<evidence type="ECO:0000256" key="5">
    <source>
        <dbReference type="SAM" id="Phobius"/>
    </source>
</evidence>
<evidence type="ECO:0000256" key="2">
    <source>
        <dbReference type="ARBA" id="ARBA00022801"/>
    </source>
</evidence>
<keyword evidence="5" id="KW-0472">Membrane</keyword>
<evidence type="ECO:0000313" key="6">
    <source>
        <dbReference type="EMBL" id="DBA56770.1"/>
    </source>
</evidence>
<feature type="transmembrane region" description="Helical" evidence="5">
    <location>
        <begin position="31"/>
        <end position="52"/>
    </location>
</feature>
<name>A0AAT9JFX9_9VIRU</name>
<keyword evidence="5" id="KW-0812">Transmembrane</keyword>
<dbReference type="SUPFAM" id="SSF50494">
    <property type="entry name" value="Trypsin-like serine proteases"/>
    <property type="match status" value="1"/>
</dbReference>
<protein>
    <recommendedName>
        <fullName evidence="7">Serine protease</fullName>
    </recommendedName>
</protein>
<dbReference type="GO" id="GO:0006508">
    <property type="term" value="P:proteolysis"/>
    <property type="evidence" value="ECO:0007669"/>
    <property type="project" value="UniProtKB-KW"/>
</dbReference>
<dbReference type="GO" id="GO:0008233">
    <property type="term" value="F:peptidase activity"/>
    <property type="evidence" value="ECO:0007669"/>
    <property type="project" value="UniProtKB-KW"/>
</dbReference>
<sequence length="549" mass="60816">MFAKIVEMYELQAVTWLLAAVDFVFDNAVPIARLLIFVICYTAVVSFCYSLWRFIHYWSLPVRVLWKVVKPKWPKPHVYVTEAMMPDSPLLPLPPCPFTVKVLQKGSNKIVCHGFRLGNYMVFPHHGIMFENLYYEAVDGSAWEIPPEEAILPLMTDVACFRIPADRCMKTARAGFCCEGLATVAGHGSVQGSIGLIADLGFEMYSYSGSTVAGMSGCPILQNGRVVGMHMGSTGKINVGIKAAYLQHLIDRLQTPHPESSDYALLLKLSDADKKELRFRDIGDPDEYEATYRGRYFRLSKSEMRRLQRQEEQEEAEWEEAAFGDRGDTRELTRELKELQLELEADLDAICEEQQEINPPAPENHVDPLPDYAFSENCLPPRAGPNCPGAYPITQGSTSQSQPMCLACQHRIPPALHGLQVPQTLSEPPSKPTASSGKAQKAQKKRQSQVRKLKSRLGSLVSILSEYVPPQTLISRQERALRNSKKRSVPSTSTPAQDLEFSRLRLALARRSAGTGSAVPTAAPSTSSKPSSSTNSTPSVETPTVSPTT</sequence>
<evidence type="ECO:0000256" key="1">
    <source>
        <dbReference type="ARBA" id="ARBA00022670"/>
    </source>
</evidence>
<evidence type="ECO:0008006" key="7">
    <source>
        <dbReference type="Google" id="ProtNLM"/>
    </source>
</evidence>
<feature type="compositionally biased region" description="Basic residues" evidence="4">
    <location>
        <begin position="441"/>
        <end position="454"/>
    </location>
</feature>
<feature type="region of interest" description="Disordered" evidence="4">
    <location>
        <begin position="478"/>
        <end position="549"/>
    </location>
</feature>
<proteinExistence type="predicted"/>
<organism evidence="6">
    <name type="scientific">Zootermopsis nevadensis sobeli-like virus 5</name>
    <dbReference type="NCBI Taxonomy" id="3133526"/>
    <lineage>
        <taxon>Viruses</taxon>
        <taxon>Riboviria</taxon>
        <taxon>Orthornavirae</taxon>
        <taxon>Pisuviricota</taxon>
        <taxon>Pisoniviricetes</taxon>
        <taxon>Sobelivirales</taxon>
    </lineage>
</organism>
<dbReference type="InterPro" id="IPR043504">
    <property type="entry name" value="Peptidase_S1_PA_chymotrypsin"/>
</dbReference>
<reference evidence="6" key="1">
    <citation type="journal article" date="2024" name="Microb. Genom.">
        <title>The hidden RNA viruses in Blattodea (cockroach and termite).</title>
        <authorList>
            <person name="Fan J."/>
            <person name="Jiang S."/>
            <person name="Li W."/>
            <person name="Li J."/>
            <person name="Pang R."/>
            <person name="Wu H."/>
        </authorList>
    </citation>
    <scope>NUCLEOTIDE SEQUENCE</scope>
    <source>
        <strain evidence="6">US2013</strain>
    </source>
</reference>
<dbReference type="EMBL" id="BK067208">
    <property type="protein sequence ID" value="DBA56770.1"/>
    <property type="molecule type" value="Genomic_RNA"/>
</dbReference>
<evidence type="ECO:0000256" key="4">
    <source>
        <dbReference type="SAM" id="MobiDB-lite"/>
    </source>
</evidence>
<feature type="coiled-coil region" evidence="3">
    <location>
        <begin position="297"/>
        <end position="349"/>
    </location>
</feature>
<evidence type="ECO:0000256" key="3">
    <source>
        <dbReference type="SAM" id="Coils"/>
    </source>
</evidence>
<feature type="region of interest" description="Disordered" evidence="4">
    <location>
        <begin position="420"/>
        <end position="454"/>
    </location>
</feature>
<keyword evidence="5" id="KW-1133">Transmembrane helix</keyword>